<gene>
    <name evidence="1" type="ORF">BS50DRAFT_586728</name>
</gene>
<evidence type="ECO:0000313" key="2">
    <source>
        <dbReference type="Proteomes" id="UP000240883"/>
    </source>
</evidence>
<sequence length="139" mass="17029">MSNSNDSKDKFGQEYRLSEIRIGSDTHKEFEFFRQVIGSIKYLESKPDFFHLFELHVIEEFARFLRRIRDNVTQENRCEEPDNIEDLIRYCLLRDDAKKYRNQKTEDNNEDDNDSEEELPNVKEYHKHIRFRYDHLPHI</sequence>
<evidence type="ECO:0000313" key="1">
    <source>
        <dbReference type="EMBL" id="PSN69417.1"/>
    </source>
</evidence>
<dbReference type="AlphaFoldDB" id="A0A2T2NVF9"/>
<name>A0A2T2NVF9_CORCC</name>
<keyword evidence="2" id="KW-1185">Reference proteome</keyword>
<proteinExistence type="predicted"/>
<dbReference type="EMBL" id="KZ678133">
    <property type="protein sequence ID" value="PSN69417.1"/>
    <property type="molecule type" value="Genomic_DNA"/>
</dbReference>
<reference evidence="1 2" key="1">
    <citation type="journal article" date="2018" name="Front. Microbiol.">
        <title>Genome-Wide Analysis of Corynespora cassiicola Leaf Fall Disease Putative Effectors.</title>
        <authorList>
            <person name="Lopez D."/>
            <person name="Ribeiro S."/>
            <person name="Label P."/>
            <person name="Fumanal B."/>
            <person name="Venisse J.S."/>
            <person name="Kohler A."/>
            <person name="de Oliveira R.R."/>
            <person name="Labutti K."/>
            <person name="Lipzen A."/>
            <person name="Lail K."/>
            <person name="Bauer D."/>
            <person name="Ohm R.A."/>
            <person name="Barry K.W."/>
            <person name="Spatafora J."/>
            <person name="Grigoriev I.V."/>
            <person name="Martin F.M."/>
            <person name="Pujade-Renaud V."/>
        </authorList>
    </citation>
    <scope>NUCLEOTIDE SEQUENCE [LARGE SCALE GENOMIC DNA]</scope>
    <source>
        <strain evidence="1 2">Philippines</strain>
    </source>
</reference>
<protein>
    <submittedName>
        <fullName evidence="1">Uncharacterized protein</fullName>
    </submittedName>
</protein>
<dbReference type="Proteomes" id="UP000240883">
    <property type="component" value="Unassembled WGS sequence"/>
</dbReference>
<organism evidence="1 2">
    <name type="scientific">Corynespora cassiicola Philippines</name>
    <dbReference type="NCBI Taxonomy" id="1448308"/>
    <lineage>
        <taxon>Eukaryota</taxon>
        <taxon>Fungi</taxon>
        <taxon>Dikarya</taxon>
        <taxon>Ascomycota</taxon>
        <taxon>Pezizomycotina</taxon>
        <taxon>Dothideomycetes</taxon>
        <taxon>Pleosporomycetidae</taxon>
        <taxon>Pleosporales</taxon>
        <taxon>Corynesporascaceae</taxon>
        <taxon>Corynespora</taxon>
    </lineage>
</organism>
<accession>A0A2T2NVF9</accession>